<dbReference type="EMBL" id="JAHYIQ010000025">
    <property type="protein sequence ID" value="KAK1121706.1"/>
    <property type="molecule type" value="Genomic_DNA"/>
</dbReference>
<dbReference type="Proteomes" id="UP001177670">
    <property type="component" value="Unassembled WGS sequence"/>
</dbReference>
<evidence type="ECO:0000313" key="1">
    <source>
        <dbReference type="EMBL" id="KAK1121706.1"/>
    </source>
</evidence>
<sequence>MAILGRFPIVCHSIAGFERVGGMEEDPTMAAAAVMAVTTKGKPRWVHRATKTGRPMETTGAVGTAKVIQGGACPGILIAALPLIGLHDAL</sequence>
<accession>A0AA40KIQ6</accession>
<reference evidence="1" key="1">
    <citation type="submission" date="2021-10" db="EMBL/GenBank/DDBJ databases">
        <title>Melipona bicolor Genome sequencing and assembly.</title>
        <authorList>
            <person name="Araujo N.S."/>
            <person name="Arias M.C."/>
        </authorList>
    </citation>
    <scope>NUCLEOTIDE SEQUENCE</scope>
    <source>
        <strain evidence="1">USP_2M_L1-L4_2017</strain>
        <tissue evidence="1">Whole body</tissue>
    </source>
</reference>
<proteinExistence type="predicted"/>
<gene>
    <name evidence="1" type="ORF">K0M31_010017</name>
</gene>
<dbReference type="AlphaFoldDB" id="A0AA40KIQ6"/>
<protein>
    <submittedName>
        <fullName evidence="1">Uncharacterized protein</fullName>
    </submittedName>
</protein>
<comment type="caution">
    <text evidence="1">The sequence shown here is derived from an EMBL/GenBank/DDBJ whole genome shotgun (WGS) entry which is preliminary data.</text>
</comment>
<keyword evidence="2" id="KW-1185">Reference proteome</keyword>
<name>A0AA40KIQ6_9HYME</name>
<evidence type="ECO:0000313" key="2">
    <source>
        <dbReference type="Proteomes" id="UP001177670"/>
    </source>
</evidence>
<organism evidence="1 2">
    <name type="scientific">Melipona bicolor</name>
    <dbReference type="NCBI Taxonomy" id="60889"/>
    <lineage>
        <taxon>Eukaryota</taxon>
        <taxon>Metazoa</taxon>
        <taxon>Ecdysozoa</taxon>
        <taxon>Arthropoda</taxon>
        <taxon>Hexapoda</taxon>
        <taxon>Insecta</taxon>
        <taxon>Pterygota</taxon>
        <taxon>Neoptera</taxon>
        <taxon>Endopterygota</taxon>
        <taxon>Hymenoptera</taxon>
        <taxon>Apocrita</taxon>
        <taxon>Aculeata</taxon>
        <taxon>Apoidea</taxon>
        <taxon>Anthophila</taxon>
        <taxon>Apidae</taxon>
        <taxon>Melipona</taxon>
    </lineage>
</organism>